<feature type="domain" description="N-(5'phosphoribosyl) anthranilate isomerase (PRAI)" evidence="10">
    <location>
        <begin position="5"/>
        <end position="199"/>
    </location>
</feature>
<comment type="similarity">
    <text evidence="9">Belongs to the TrpF family.</text>
</comment>
<evidence type="ECO:0000256" key="5">
    <source>
        <dbReference type="ARBA" id="ARBA00022605"/>
    </source>
</evidence>
<keyword evidence="12" id="KW-1185">Reference proteome</keyword>
<dbReference type="RefSeq" id="WP_186996888.1">
    <property type="nucleotide sequence ID" value="NZ_JACOQK010000001.1"/>
</dbReference>
<evidence type="ECO:0000256" key="4">
    <source>
        <dbReference type="ARBA" id="ARBA00022272"/>
    </source>
</evidence>
<dbReference type="InterPro" id="IPR011060">
    <property type="entry name" value="RibuloseP-bd_barrel"/>
</dbReference>
<dbReference type="CDD" id="cd00405">
    <property type="entry name" value="PRAI"/>
    <property type="match status" value="1"/>
</dbReference>
<keyword evidence="6 9" id="KW-0822">Tryptophan biosynthesis</keyword>
<comment type="pathway">
    <text evidence="2 9">Amino-acid biosynthesis; L-tryptophan biosynthesis; L-tryptophan from chorismate: step 3/5.</text>
</comment>
<evidence type="ECO:0000256" key="8">
    <source>
        <dbReference type="ARBA" id="ARBA00023235"/>
    </source>
</evidence>
<protein>
    <recommendedName>
        <fullName evidence="4 9">N-(5'-phosphoribosyl)anthranilate isomerase</fullName>
        <shortName evidence="9">PRAI</shortName>
        <ecNumber evidence="3 9">5.3.1.24</ecNumber>
    </recommendedName>
</protein>
<keyword evidence="7 9" id="KW-0057">Aromatic amino acid biosynthesis</keyword>
<evidence type="ECO:0000313" key="11">
    <source>
        <dbReference type="EMBL" id="MBC5788295.1"/>
    </source>
</evidence>
<sequence>MTKFKLCGLRSIEDIEIANRYHPDYVGFVFAPSKRQVTKEQAKKLITQLNPAILPVGVFVNTPLEELLEISHTAELKVIQLHGEESPELVKRLKQNSSCEVWKAIRVKNEESVKGLERYQADRYLMDAYQSGAYGGSGKQFQWELIQHLPKERLILAGGLNRKNLIEAVTTVRPYAVDLSSGAETDGHKDESKVKQLIELMKGVS</sequence>
<dbReference type="Proteomes" id="UP000649151">
    <property type="component" value="Unassembled WGS sequence"/>
</dbReference>
<dbReference type="HAMAP" id="MF_00135">
    <property type="entry name" value="PRAI"/>
    <property type="match status" value="1"/>
</dbReference>
<dbReference type="PANTHER" id="PTHR42894:SF1">
    <property type="entry name" value="N-(5'-PHOSPHORIBOSYL)ANTHRANILATE ISOMERASE"/>
    <property type="match status" value="1"/>
</dbReference>
<gene>
    <name evidence="9" type="primary">trpF</name>
    <name evidence="11" type="ORF">H8Z77_09740</name>
</gene>
<evidence type="ECO:0000256" key="2">
    <source>
        <dbReference type="ARBA" id="ARBA00004664"/>
    </source>
</evidence>
<dbReference type="EMBL" id="JACOQK010000001">
    <property type="protein sequence ID" value="MBC5788295.1"/>
    <property type="molecule type" value="Genomic_DNA"/>
</dbReference>
<dbReference type="InterPro" id="IPR001240">
    <property type="entry name" value="PRAI_dom"/>
</dbReference>
<dbReference type="Pfam" id="PF00697">
    <property type="entry name" value="PRAI"/>
    <property type="match status" value="1"/>
</dbReference>
<reference evidence="11 12" key="1">
    <citation type="submission" date="2020-08" db="EMBL/GenBank/DDBJ databases">
        <title>Genome public.</title>
        <authorList>
            <person name="Liu C."/>
            <person name="Sun Q."/>
        </authorList>
    </citation>
    <scope>NUCLEOTIDE SEQUENCE [LARGE SCALE GENOMIC DNA]</scope>
    <source>
        <strain evidence="11 12">NSJ-27</strain>
    </source>
</reference>
<dbReference type="InterPro" id="IPR044643">
    <property type="entry name" value="TrpF_fam"/>
</dbReference>
<name>A0ABR7IT32_9CLOT</name>
<evidence type="ECO:0000313" key="12">
    <source>
        <dbReference type="Proteomes" id="UP000649151"/>
    </source>
</evidence>
<evidence type="ECO:0000256" key="6">
    <source>
        <dbReference type="ARBA" id="ARBA00022822"/>
    </source>
</evidence>
<accession>A0ABR7IT32</accession>
<dbReference type="PANTHER" id="PTHR42894">
    <property type="entry name" value="N-(5'-PHOSPHORIBOSYL)ANTHRANILATE ISOMERASE"/>
    <property type="match status" value="1"/>
</dbReference>
<evidence type="ECO:0000259" key="10">
    <source>
        <dbReference type="Pfam" id="PF00697"/>
    </source>
</evidence>
<evidence type="ECO:0000256" key="1">
    <source>
        <dbReference type="ARBA" id="ARBA00001164"/>
    </source>
</evidence>
<evidence type="ECO:0000256" key="9">
    <source>
        <dbReference type="HAMAP-Rule" id="MF_00135"/>
    </source>
</evidence>
<dbReference type="SUPFAM" id="SSF51366">
    <property type="entry name" value="Ribulose-phoshate binding barrel"/>
    <property type="match status" value="1"/>
</dbReference>
<dbReference type="GO" id="GO:0016853">
    <property type="term" value="F:isomerase activity"/>
    <property type="evidence" value="ECO:0007669"/>
    <property type="project" value="UniProtKB-KW"/>
</dbReference>
<proteinExistence type="inferred from homology"/>
<comment type="catalytic activity">
    <reaction evidence="1 9">
        <text>N-(5-phospho-beta-D-ribosyl)anthranilate = 1-(2-carboxyphenylamino)-1-deoxy-D-ribulose 5-phosphate</text>
        <dbReference type="Rhea" id="RHEA:21540"/>
        <dbReference type="ChEBI" id="CHEBI:18277"/>
        <dbReference type="ChEBI" id="CHEBI:58613"/>
        <dbReference type="EC" id="5.3.1.24"/>
    </reaction>
</comment>
<dbReference type="Gene3D" id="3.20.20.70">
    <property type="entry name" value="Aldolase class I"/>
    <property type="match status" value="1"/>
</dbReference>
<comment type="caution">
    <text evidence="11">The sequence shown here is derived from an EMBL/GenBank/DDBJ whole genome shotgun (WGS) entry which is preliminary data.</text>
</comment>
<dbReference type="EC" id="5.3.1.24" evidence="3 9"/>
<dbReference type="InterPro" id="IPR013785">
    <property type="entry name" value="Aldolase_TIM"/>
</dbReference>
<keyword evidence="8 9" id="KW-0413">Isomerase</keyword>
<evidence type="ECO:0000256" key="3">
    <source>
        <dbReference type="ARBA" id="ARBA00012572"/>
    </source>
</evidence>
<keyword evidence="5 9" id="KW-0028">Amino-acid biosynthesis</keyword>
<evidence type="ECO:0000256" key="7">
    <source>
        <dbReference type="ARBA" id="ARBA00023141"/>
    </source>
</evidence>
<organism evidence="11 12">
    <name type="scientific">Clostridium facile</name>
    <dbReference type="NCBI Taxonomy" id="2763035"/>
    <lineage>
        <taxon>Bacteria</taxon>
        <taxon>Bacillati</taxon>
        <taxon>Bacillota</taxon>
        <taxon>Clostridia</taxon>
        <taxon>Eubacteriales</taxon>
        <taxon>Clostridiaceae</taxon>
        <taxon>Clostridium</taxon>
    </lineage>
</organism>